<dbReference type="OrthoDB" id="5584477at2759"/>
<comment type="function">
    <text evidence="1">Component of the EKC/KEOPS complex that is required for the formation of a threonylcarbamoyl group on adenosine at position 37 (t(6)A37) in tRNAs that read codons beginning with adenine. The complex is probably involved in the transfer of the threonylcarbamoyl moiety of threonylcarbamoyl-AMP (TC-AMP) to the N6 group of A37. BUD32 has ATPase activity in the context of the EKC/KEOPS complex and likely plays a supporting role to the catalytic subunit KAE1. The EKC/KEOPS complex also promotes both telomere uncapping and telomere elongation. The complex is required for efficient recruitment of transcriptional coactivators.</text>
</comment>
<feature type="compositionally biased region" description="Polar residues" evidence="10">
    <location>
        <begin position="275"/>
        <end position="301"/>
    </location>
</feature>
<name>A0A4S2MK28_9PEZI</name>
<dbReference type="InterPro" id="IPR011009">
    <property type="entry name" value="Kinase-like_dom_sf"/>
</dbReference>
<dbReference type="SUPFAM" id="SSF56112">
    <property type="entry name" value="Protein kinase-like (PK-like)"/>
    <property type="match status" value="1"/>
</dbReference>
<gene>
    <name evidence="12" type="ORF">EX30DRAFT_356361</name>
</gene>
<evidence type="ECO:0000256" key="4">
    <source>
        <dbReference type="ARBA" id="ARBA00013948"/>
    </source>
</evidence>
<dbReference type="PANTHER" id="PTHR38248:SF2">
    <property type="entry name" value="FUNK1 11"/>
    <property type="match status" value="1"/>
</dbReference>
<dbReference type="InterPro" id="IPR000719">
    <property type="entry name" value="Prot_kinase_dom"/>
</dbReference>
<dbReference type="PANTHER" id="PTHR38248">
    <property type="entry name" value="FUNK1 6"/>
    <property type="match status" value="1"/>
</dbReference>
<evidence type="ECO:0000256" key="10">
    <source>
        <dbReference type="SAM" id="MobiDB-lite"/>
    </source>
</evidence>
<dbReference type="InParanoid" id="A0A4S2MK28"/>
<dbReference type="PROSITE" id="PS50011">
    <property type="entry name" value="PROTEIN_KINASE_DOM"/>
    <property type="match status" value="1"/>
</dbReference>
<accession>A0A4S2MK28</accession>
<dbReference type="Gene3D" id="1.10.510.10">
    <property type="entry name" value="Transferase(Phosphotransferase) domain 1"/>
    <property type="match status" value="1"/>
</dbReference>
<feature type="domain" description="Protein kinase" evidence="11">
    <location>
        <begin position="149"/>
        <end position="549"/>
    </location>
</feature>
<dbReference type="STRING" id="341454.A0A4S2MK28"/>
<dbReference type="Proteomes" id="UP000298138">
    <property type="component" value="Unassembled WGS sequence"/>
</dbReference>
<comment type="catalytic activity">
    <reaction evidence="8">
        <text>L-threonyl-[protein] + ATP = O-phospho-L-threonyl-[protein] + ADP + H(+)</text>
        <dbReference type="Rhea" id="RHEA:46608"/>
        <dbReference type="Rhea" id="RHEA-COMP:11060"/>
        <dbReference type="Rhea" id="RHEA-COMP:11605"/>
        <dbReference type="ChEBI" id="CHEBI:15378"/>
        <dbReference type="ChEBI" id="CHEBI:30013"/>
        <dbReference type="ChEBI" id="CHEBI:30616"/>
        <dbReference type="ChEBI" id="CHEBI:61977"/>
        <dbReference type="ChEBI" id="CHEBI:456216"/>
        <dbReference type="EC" id="2.7.11.1"/>
    </reaction>
</comment>
<evidence type="ECO:0000256" key="8">
    <source>
        <dbReference type="ARBA" id="ARBA00047899"/>
    </source>
</evidence>
<evidence type="ECO:0000256" key="3">
    <source>
        <dbReference type="ARBA" id="ARBA00012513"/>
    </source>
</evidence>
<comment type="subunit">
    <text evidence="2">Component of the EKC/KEOPS complex composed of at least BUD32, CGI121, GON7, KAE1 and PCC1; the whole complex dimerizes.</text>
</comment>
<sequence>MAHAARLASRRVISSGDRPLTGSTAPRKLDIGFRIFKGQDDVETTPAGNQDTVECRWEEVLVPGELKGDKSKDSKFKTWCDLARYVRQVYAAQDTRRFSHGFTLCGDVMRVWRFDRGAIYTAPPFSVNQDGQKFVTVVLGYLLMGEEELGYDTTIGKDGSQRYVSAVRDDTEERFLIEKIMHRQPSIIGRGTTCWKATLKGSNEQFVIKDSWQYEGRVDEGELLTEITKTGVQNVAPCYHSETVRIGEMDDDLRGKVRKGIKLSSDSKWKPRGNHLTTPLSMTASSNSALHKRIASTTLESSIRKKSRSNSEGGNGNGSALNRFHKRIIMSRYGKPLYMAGTRIGVLRGLIDAISGHQHLFLQNKILHRDISIGNVLLSDDETEGFLIDLDHAIRLDRTENSGARGRTGTKVFMSIGLLIQGDNPNQIPHSFMDDLESFFWLLFWICNHYTGPCGREIGRQSRYEIWNYRSLGEVGNDKLGTVTDEQDFLTRITADFTDYFTPLVPWVNRLRREVFPGGLRWKEEDRTLYERMKDVLRRAMEDPAVMAE</sequence>
<dbReference type="InterPro" id="IPR040976">
    <property type="entry name" value="Pkinase_fungal"/>
</dbReference>
<evidence type="ECO:0000256" key="2">
    <source>
        <dbReference type="ARBA" id="ARBA00011534"/>
    </source>
</evidence>
<evidence type="ECO:0000313" key="12">
    <source>
        <dbReference type="EMBL" id="TGZ77346.1"/>
    </source>
</evidence>
<evidence type="ECO:0000256" key="5">
    <source>
        <dbReference type="ARBA" id="ARBA00019973"/>
    </source>
</evidence>
<reference evidence="12 13" key="1">
    <citation type="submission" date="2019-04" db="EMBL/GenBank/DDBJ databases">
        <title>Comparative genomics and transcriptomics to analyze fruiting body development in filamentous ascomycetes.</title>
        <authorList>
            <consortium name="DOE Joint Genome Institute"/>
            <person name="Lutkenhaus R."/>
            <person name="Traeger S."/>
            <person name="Breuer J."/>
            <person name="Kuo A."/>
            <person name="Lipzen A."/>
            <person name="Pangilinan J."/>
            <person name="Dilworth D."/>
            <person name="Sandor L."/>
            <person name="Poggeler S."/>
            <person name="Barry K."/>
            <person name="Grigoriev I.V."/>
            <person name="Nowrousian M."/>
        </authorList>
    </citation>
    <scope>NUCLEOTIDE SEQUENCE [LARGE SCALE GENOMIC DNA]</scope>
    <source>
        <strain evidence="12 13">CBS 389.68</strain>
    </source>
</reference>
<evidence type="ECO:0000313" key="13">
    <source>
        <dbReference type="Proteomes" id="UP000298138"/>
    </source>
</evidence>
<dbReference type="InterPro" id="IPR008266">
    <property type="entry name" value="Tyr_kinase_AS"/>
</dbReference>
<keyword evidence="13" id="KW-1185">Reference proteome</keyword>
<evidence type="ECO:0000256" key="6">
    <source>
        <dbReference type="ARBA" id="ARBA00030980"/>
    </source>
</evidence>
<evidence type="ECO:0000256" key="9">
    <source>
        <dbReference type="ARBA" id="ARBA00048679"/>
    </source>
</evidence>
<proteinExistence type="predicted"/>
<dbReference type="EMBL" id="ML220154">
    <property type="protein sequence ID" value="TGZ77346.1"/>
    <property type="molecule type" value="Genomic_DNA"/>
</dbReference>
<organism evidence="12 13">
    <name type="scientific">Ascodesmis nigricans</name>
    <dbReference type="NCBI Taxonomy" id="341454"/>
    <lineage>
        <taxon>Eukaryota</taxon>
        <taxon>Fungi</taxon>
        <taxon>Dikarya</taxon>
        <taxon>Ascomycota</taxon>
        <taxon>Pezizomycotina</taxon>
        <taxon>Pezizomycetes</taxon>
        <taxon>Pezizales</taxon>
        <taxon>Ascodesmidaceae</taxon>
        <taxon>Ascodesmis</taxon>
    </lineage>
</organism>
<protein>
    <recommendedName>
        <fullName evidence="5">EKC/KEOPS complex subunit BUD32</fullName>
        <ecNumber evidence="3">2.7.11.1</ecNumber>
    </recommendedName>
    <alternativeName>
        <fullName evidence="6 7">Atypical Serine/threonine protein kinase BUD32</fullName>
    </alternativeName>
    <alternativeName>
        <fullName evidence="4">EKC/KEOPS complex subunit bud32</fullName>
    </alternativeName>
</protein>
<evidence type="ECO:0000256" key="1">
    <source>
        <dbReference type="ARBA" id="ARBA00003747"/>
    </source>
</evidence>
<feature type="region of interest" description="Disordered" evidence="10">
    <location>
        <begin position="264"/>
        <end position="319"/>
    </location>
</feature>
<evidence type="ECO:0000259" key="11">
    <source>
        <dbReference type="PROSITE" id="PS50011"/>
    </source>
</evidence>
<comment type="catalytic activity">
    <reaction evidence="9">
        <text>L-seryl-[protein] + ATP = O-phospho-L-seryl-[protein] + ADP + H(+)</text>
        <dbReference type="Rhea" id="RHEA:17989"/>
        <dbReference type="Rhea" id="RHEA-COMP:9863"/>
        <dbReference type="Rhea" id="RHEA-COMP:11604"/>
        <dbReference type="ChEBI" id="CHEBI:15378"/>
        <dbReference type="ChEBI" id="CHEBI:29999"/>
        <dbReference type="ChEBI" id="CHEBI:30616"/>
        <dbReference type="ChEBI" id="CHEBI:83421"/>
        <dbReference type="ChEBI" id="CHEBI:456216"/>
        <dbReference type="EC" id="2.7.11.1"/>
    </reaction>
</comment>
<dbReference type="PROSITE" id="PS00109">
    <property type="entry name" value="PROTEIN_KINASE_TYR"/>
    <property type="match status" value="1"/>
</dbReference>
<evidence type="ECO:0000256" key="7">
    <source>
        <dbReference type="ARBA" id="ARBA00033194"/>
    </source>
</evidence>
<dbReference type="GO" id="GO:0005524">
    <property type="term" value="F:ATP binding"/>
    <property type="evidence" value="ECO:0007669"/>
    <property type="project" value="InterPro"/>
</dbReference>
<dbReference type="EC" id="2.7.11.1" evidence="3"/>
<dbReference type="GO" id="GO:0004674">
    <property type="term" value="F:protein serine/threonine kinase activity"/>
    <property type="evidence" value="ECO:0007669"/>
    <property type="project" value="UniProtKB-EC"/>
</dbReference>
<dbReference type="AlphaFoldDB" id="A0A4S2MK28"/>
<dbReference type="Pfam" id="PF17667">
    <property type="entry name" value="Pkinase_fungal"/>
    <property type="match status" value="1"/>
</dbReference>